<keyword evidence="3" id="KW-1003">Cell membrane</keyword>
<feature type="transmembrane region" description="Helical" evidence="18">
    <location>
        <begin position="1552"/>
        <end position="1569"/>
    </location>
</feature>
<feature type="transmembrane region" description="Helical" evidence="18">
    <location>
        <begin position="1675"/>
        <end position="1700"/>
    </location>
</feature>
<evidence type="ECO:0000256" key="17">
    <source>
        <dbReference type="SAM" id="MobiDB-lite"/>
    </source>
</evidence>
<gene>
    <name evidence="20" type="ORF">CYFA0S_03e00892g</name>
</gene>
<feature type="region of interest" description="Disordered" evidence="17">
    <location>
        <begin position="1985"/>
        <end position="2026"/>
    </location>
</feature>
<sequence>MDSPTERRGRSTSRAGVDVNDLFYNDIPHFEVDDVQSLYTADTHDHSDPVLENSMLTPHDRRSWLSLPTHRGSNRPSISIRSRSRSRPSNESEPASPSSVRRLSQTLSRHLSPSRSDYEDAVDYDASFIHSLADDEELDGFKADLKGALGDNDHAGSWLSAPIIGSASRSNNSSKVSLVPAEEGYEMQSYKSKSGANSSLHLQIPTDTIDQPAYSPRPDTVEGVFREFTTKINNRRHPRNPNITRPTEDVLSDDASLSQFTASIHTSTSNLPEPPLILYGKSLRFFEPYSNFRYNVAQFLLKPWFDYSAKLLLLLQTIVLSYRQWSPATMHGYVVFGSNWADWVLLALNVLFTAEIVLKCIAWGAWDDSQLFRAKDMEYDPLVKVLGIETLKRYFFGTEKQIVDEKNKQFKHSMTFQAKSDLKYQGKTHRAYLRSSWNRVDFVSTVCFWINFFLSINRTNAIEHVSLFRALECLRIIRVVNLTERISLILTSIKNGGPQLVDVSLFILYFWILFAIIGTQSFKSSLRRYCVWIDPDDPSHTYQSQQHCGGFRIRNADGSLGKKPYIHSDGSYGSHPKGFLCPVNSECRELENPHNNMYSFDNILNAMQLTFVVMSANTFSNIMYYMMDTDTMAASIYFIFGIFMLFLWMINLLVAVISTSFRATREADAKLSKKQNEARSDFDLSFHFPVSWISKLHWWVYLFCDVLILLSTCFSCIRNKDSSEKHLLWEFHAQSIISLILLIEIIHRFVGYFPKWRMFFKFERNKLDLFLVVATSIMAVPPIHDAMGRGYDWMRAFQLIRFYRVVLRIGFVRKLWARVWSSINTIINLSLFYFLFLFLCSIIFSRYFEGVIPPDEISEYAFPMNTLSNSFLGLFVITTTENWSDIMYSMQAAAPNKSFAFFGAVMFIMWFILSNSVVLSIFIAIIGASLEVSENVKRKEQVKKFILVDFPKKLKQLAQGTVLSEIRDRIFGNEDEEQRHREVEKLLLNGAAVQEFLKDEVNHEVNMDEDGTDLRTLSTNPIVRVWQLSYRHTMNWGPVQKARQLWHMYGGHQNPFFKGAKFTAGDGNYAALAEKFQIETEKTFEARKKFLKENPGFNTSLFFLKPNHPLRRLCQLITKPSVGKRYDGVEPNKIVNMIFLGLISAATLALVIIACYSTPLYRKDNNFDDETWNWTLVVEVTFGVFFALEFFIKIIADGFAFTPNAYLQNSWNQIDWVVLVSIWINVIAIMKNDENLSRVVRGLKALRALRILTISETSKDIFHKVIIAGFWKILSAAFLSFLLIFPFAAWGLNLFTGRLGACNDGELGYDLCVNEFQTTVFDWDIMMPRSYIEPQLELNRFASALLTLFEVLSLEGWTDLLANMVNSTGPRTPMDYYATPSNAVFLVLFIFVGIVFVLTLFISVIIANYAILSGSAFLTLQQTSWNEVTKLLTQIRPKKRPDVRHLNGFRMFCFKYSVEPPRPVKVFMQCVLWLHVLAILIEKFPSYEALDNFRYSVYITSSTLFLNSIIMRLIALGPNTFFKVRWNVYEFFVFLGAFITSFASFFISRNTAYANINKLFLVGIFTVLIHQSNRLSHLLKIASASLPSLLSLIFTWAILFLVYAIALNQIFGLTRLGPNTSGTQNLRTVTKAMILLFKNSFGEGWNYVMHDFAIETPYCVNSGDFASTDCGNMQYAYILFISWNIISMYIFVNMFVSLIFENFSYVYTDNSGAVTLDREEIRAFKTAWCKYDPNGTGFITLEELPRLLRSLDGYFSFKTYEGHWTISELKESYIRVRNESDPYDVDVNVRGLNRALTQLDVFKARQRIQLYERFIEEAKFNMERYDESGVSFQRVILQIPLYARFDENNCLTLTDFLDRLVITRRLNERLEYRRRLETLKMISCRWRYLRLTGKKFNQVKTRFVNPVLSDDINEFGAPAFGSEDIFQTPRSSFSKTDDRTYWSPSPKQAMKRTETDVIEELANISGALGHSQWKNELKSVGNEIDEVLSNTDKEKQREDSPTSDVEEEIYEFDFEKSGAKGERKIT</sequence>
<feature type="transmembrane region" description="Helical" evidence="18">
    <location>
        <begin position="636"/>
        <end position="657"/>
    </location>
</feature>
<feature type="compositionally biased region" description="Polar residues" evidence="17">
    <location>
        <begin position="101"/>
        <end position="115"/>
    </location>
</feature>
<feature type="transmembrane region" description="Helical" evidence="18">
    <location>
        <begin position="1589"/>
        <end position="1611"/>
    </location>
</feature>
<evidence type="ECO:0000259" key="19">
    <source>
        <dbReference type="PROSITE" id="PS50222"/>
    </source>
</evidence>
<evidence type="ECO:0000313" key="20">
    <source>
        <dbReference type="EMBL" id="CDR39211.1"/>
    </source>
</evidence>
<evidence type="ECO:0000256" key="2">
    <source>
        <dbReference type="ARBA" id="ARBA00022448"/>
    </source>
</evidence>
<dbReference type="PROSITE" id="PS00018">
    <property type="entry name" value="EF_HAND_1"/>
    <property type="match status" value="1"/>
</dbReference>
<evidence type="ECO:0000256" key="8">
    <source>
        <dbReference type="ARBA" id="ARBA00022837"/>
    </source>
</evidence>
<evidence type="ECO:0000256" key="18">
    <source>
        <dbReference type="SAM" id="Phobius"/>
    </source>
</evidence>
<dbReference type="GO" id="GO:0005509">
    <property type="term" value="F:calcium ion binding"/>
    <property type="evidence" value="ECO:0007669"/>
    <property type="project" value="InterPro"/>
</dbReference>
<dbReference type="InterPro" id="IPR018247">
    <property type="entry name" value="EF_Hand_1_Ca_BS"/>
</dbReference>
<dbReference type="PANTHER" id="PTHR45628:SF7">
    <property type="entry name" value="VOLTAGE-DEPENDENT CALCIUM CHANNEL TYPE A SUBUNIT ALPHA-1"/>
    <property type="match status" value="1"/>
</dbReference>
<evidence type="ECO:0000256" key="11">
    <source>
        <dbReference type="ARBA" id="ARBA00023065"/>
    </source>
</evidence>
<dbReference type="PROSITE" id="PS50222">
    <property type="entry name" value="EF_HAND_2"/>
    <property type="match status" value="1"/>
</dbReference>
<keyword evidence="6" id="KW-0107">Calcium channel</keyword>
<evidence type="ECO:0000256" key="10">
    <source>
        <dbReference type="ARBA" id="ARBA00022989"/>
    </source>
</evidence>
<protein>
    <recommendedName>
        <fullName evidence="16">Calcium-channel protein CCH1</fullName>
    </recommendedName>
</protein>
<dbReference type="InterPro" id="IPR002048">
    <property type="entry name" value="EF_hand_dom"/>
</dbReference>
<dbReference type="GO" id="GO:0098703">
    <property type="term" value="P:calcium ion import across plasma membrane"/>
    <property type="evidence" value="ECO:0007669"/>
    <property type="project" value="TreeGrafter"/>
</dbReference>
<evidence type="ECO:0000256" key="4">
    <source>
        <dbReference type="ARBA" id="ARBA00022553"/>
    </source>
</evidence>
<dbReference type="VEuPathDB" id="FungiDB:BON22_4579"/>
<dbReference type="Pfam" id="PF00520">
    <property type="entry name" value="Ion_trans"/>
    <property type="match status" value="4"/>
</dbReference>
<evidence type="ECO:0000256" key="5">
    <source>
        <dbReference type="ARBA" id="ARBA00022568"/>
    </source>
</evidence>
<dbReference type="SUPFAM" id="SSF47473">
    <property type="entry name" value="EF-hand"/>
    <property type="match status" value="1"/>
</dbReference>
<dbReference type="PhylomeDB" id="A0A061APX8"/>
<keyword evidence="7 18" id="KW-0812">Transmembrane</keyword>
<name>A0A061APX8_CYBFA</name>
<dbReference type="InterPro" id="IPR027359">
    <property type="entry name" value="Volt_channel_dom_sf"/>
</dbReference>
<keyword evidence="12 18" id="KW-0472">Membrane</keyword>
<evidence type="ECO:0000256" key="6">
    <source>
        <dbReference type="ARBA" id="ARBA00022673"/>
    </source>
</evidence>
<feature type="transmembrane region" description="Helical" evidence="18">
    <location>
        <begin position="1383"/>
        <end position="1412"/>
    </location>
</feature>
<evidence type="ECO:0000256" key="15">
    <source>
        <dbReference type="ARBA" id="ARBA00061395"/>
    </source>
</evidence>
<organism evidence="20">
    <name type="scientific">Cyberlindnera fabianii</name>
    <name type="common">Yeast</name>
    <name type="synonym">Hansenula fabianii</name>
    <dbReference type="NCBI Taxonomy" id="36022"/>
    <lineage>
        <taxon>Eukaryota</taxon>
        <taxon>Fungi</taxon>
        <taxon>Dikarya</taxon>
        <taxon>Ascomycota</taxon>
        <taxon>Saccharomycotina</taxon>
        <taxon>Saccharomycetes</taxon>
        <taxon>Phaffomycetales</taxon>
        <taxon>Phaffomycetaceae</taxon>
        <taxon>Cyberlindnera</taxon>
    </lineage>
</organism>
<dbReference type="EMBL" id="LK052888">
    <property type="protein sequence ID" value="CDR39211.1"/>
    <property type="molecule type" value="Genomic_DNA"/>
</dbReference>
<dbReference type="PANTHER" id="PTHR45628">
    <property type="entry name" value="VOLTAGE-DEPENDENT CALCIUM CHANNEL TYPE A SUBUNIT ALPHA-1"/>
    <property type="match status" value="1"/>
</dbReference>
<keyword evidence="2" id="KW-0813">Transport</keyword>
<keyword evidence="5" id="KW-0109">Calcium transport</keyword>
<keyword evidence="10 18" id="KW-1133">Transmembrane helix</keyword>
<evidence type="ECO:0000256" key="7">
    <source>
        <dbReference type="ARBA" id="ARBA00022692"/>
    </source>
</evidence>
<feature type="transmembrane region" description="Helical" evidence="18">
    <location>
        <begin position="1134"/>
        <end position="1159"/>
    </location>
</feature>
<feature type="transmembrane region" description="Helical" evidence="18">
    <location>
        <begin position="899"/>
        <end position="930"/>
    </location>
</feature>
<feature type="region of interest" description="Disordered" evidence="17">
    <location>
        <begin position="1928"/>
        <end position="1949"/>
    </location>
</feature>
<feature type="transmembrane region" description="Helical" evidence="18">
    <location>
        <begin position="698"/>
        <end position="717"/>
    </location>
</feature>
<evidence type="ECO:0000256" key="16">
    <source>
        <dbReference type="ARBA" id="ARBA00067459"/>
    </source>
</evidence>
<feature type="transmembrane region" description="Helical" evidence="18">
    <location>
        <begin position="603"/>
        <end position="624"/>
    </location>
</feature>
<feature type="transmembrane region" description="Helical" evidence="18">
    <location>
        <begin position="1493"/>
        <end position="1514"/>
    </location>
</feature>
<reference evidence="20" key="1">
    <citation type="journal article" date="2014" name="Genome Announc.">
        <title>Genome sequence of the yeast Cyberlindnera fabianii (Hansenula fabianii).</title>
        <authorList>
            <person name="Freel K.C."/>
            <person name="Sarilar V."/>
            <person name="Neuveglise C."/>
            <person name="Devillers H."/>
            <person name="Friedrich A."/>
            <person name="Schacherer J."/>
        </authorList>
    </citation>
    <scope>NUCLEOTIDE SEQUENCE</scope>
    <source>
        <strain evidence="20">YJS4271</strain>
    </source>
</reference>
<keyword evidence="11" id="KW-0406">Ion transport</keyword>
<feature type="transmembrane region" description="Helical" evidence="18">
    <location>
        <begin position="1171"/>
        <end position="1192"/>
    </location>
</feature>
<feature type="region of interest" description="Disordered" evidence="17">
    <location>
        <begin position="1"/>
        <end position="20"/>
    </location>
</feature>
<feature type="compositionally biased region" description="Basic and acidic residues" evidence="17">
    <location>
        <begin position="2013"/>
        <end position="2026"/>
    </location>
</feature>
<feature type="transmembrane region" description="Helical" evidence="18">
    <location>
        <begin position="829"/>
        <end position="848"/>
    </location>
</feature>
<comment type="similarity">
    <text evidence="15">Belongs to the calcium channel alpha-1 subunit (TC 1.A.1.11) family.</text>
</comment>
<dbReference type="SUPFAM" id="SSF81324">
    <property type="entry name" value="Voltage-gated potassium channels"/>
    <property type="match status" value="4"/>
</dbReference>
<evidence type="ECO:0000256" key="14">
    <source>
        <dbReference type="ARBA" id="ARBA00023303"/>
    </source>
</evidence>
<dbReference type="Gene3D" id="1.20.120.350">
    <property type="entry name" value="Voltage-gated potassium channels. Chain C"/>
    <property type="match status" value="4"/>
</dbReference>
<feature type="compositionally biased region" description="Basic and acidic residues" evidence="17">
    <location>
        <begin position="1991"/>
        <end position="2000"/>
    </location>
</feature>
<dbReference type="InterPro" id="IPR011992">
    <property type="entry name" value="EF-hand-dom_pair"/>
</dbReference>
<evidence type="ECO:0000256" key="12">
    <source>
        <dbReference type="ARBA" id="ARBA00023136"/>
    </source>
</evidence>
<feature type="transmembrane region" description="Helical" evidence="18">
    <location>
        <begin position="1265"/>
        <end position="1289"/>
    </location>
</feature>
<dbReference type="OrthoDB" id="416585at2759"/>
<keyword evidence="13" id="KW-0325">Glycoprotein</keyword>
<dbReference type="FunFam" id="1.10.287.70:FF:000093">
    <property type="entry name" value="Calcium channel subunit Cch1"/>
    <property type="match status" value="1"/>
</dbReference>
<feature type="domain" description="EF-hand" evidence="19">
    <location>
        <begin position="1719"/>
        <end position="1754"/>
    </location>
</feature>
<dbReference type="InterPro" id="IPR005821">
    <property type="entry name" value="Ion_trans_dom"/>
</dbReference>
<feature type="transmembrane region" description="Helical" evidence="18">
    <location>
        <begin position="500"/>
        <end position="519"/>
    </location>
</feature>
<evidence type="ECO:0000256" key="1">
    <source>
        <dbReference type="ARBA" id="ARBA00004651"/>
    </source>
</evidence>
<keyword evidence="14" id="KW-0407">Ion channel</keyword>
<evidence type="ECO:0000256" key="9">
    <source>
        <dbReference type="ARBA" id="ARBA00022882"/>
    </source>
</evidence>
<dbReference type="GO" id="GO:0005891">
    <property type="term" value="C:voltage-gated calcium channel complex"/>
    <property type="evidence" value="ECO:0007669"/>
    <property type="project" value="TreeGrafter"/>
</dbReference>
<evidence type="ECO:0000256" key="3">
    <source>
        <dbReference type="ARBA" id="ARBA00022475"/>
    </source>
</evidence>
<keyword evidence="8" id="KW-0106">Calcium</keyword>
<comment type="subcellular location">
    <subcellularLocation>
        <location evidence="1">Cell membrane</location>
        <topology evidence="1">Multi-pass membrane protein</topology>
    </subcellularLocation>
</comment>
<dbReference type="GO" id="GO:0008331">
    <property type="term" value="F:high voltage-gated calcium channel activity"/>
    <property type="evidence" value="ECO:0007669"/>
    <property type="project" value="TreeGrafter"/>
</dbReference>
<proteinExistence type="inferred from homology"/>
<keyword evidence="4" id="KW-0597">Phosphoprotein</keyword>
<feature type="region of interest" description="Disordered" evidence="17">
    <location>
        <begin position="62"/>
        <end position="116"/>
    </location>
</feature>
<feature type="transmembrane region" description="Helical" evidence="18">
    <location>
        <begin position="1526"/>
        <end position="1546"/>
    </location>
</feature>
<feature type="compositionally biased region" description="Low complexity" evidence="17">
    <location>
        <begin position="74"/>
        <end position="99"/>
    </location>
</feature>
<dbReference type="Gene3D" id="1.10.238.10">
    <property type="entry name" value="EF-hand"/>
    <property type="match status" value="1"/>
</dbReference>
<dbReference type="InterPro" id="IPR050599">
    <property type="entry name" value="VDCC_alpha-1_subunit"/>
</dbReference>
<evidence type="ECO:0000256" key="13">
    <source>
        <dbReference type="ARBA" id="ARBA00023180"/>
    </source>
</evidence>
<accession>A0A061APX8</accession>
<dbReference type="Gene3D" id="1.10.287.70">
    <property type="match status" value="4"/>
</dbReference>
<keyword evidence="9" id="KW-0851">Voltage-gated channel</keyword>
<feature type="transmembrane region" description="Helical" evidence="18">
    <location>
        <begin position="729"/>
        <end position="749"/>
    </location>
</feature>